<dbReference type="PANTHER" id="PTHR23227">
    <property type="entry name" value="BUCENTAUR RELATED"/>
    <property type="match status" value="1"/>
</dbReference>
<keyword evidence="2" id="KW-1185">Reference proteome</keyword>
<dbReference type="InterPro" id="IPR005135">
    <property type="entry name" value="Endo/exonuclease/phosphatase"/>
</dbReference>
<dbReference type="CDD" id="cd09076">
    <property type="entry name" value="L1-EN"/>
    <property type="match status" value="1"/>
</dbReference>
<dbReference type="Gene3D" id="3.60.10.10">
    <property type="entry name" value="Endonuclease/exonuclease/phosphatase"/>
    <property type="match status" value="1"/>
</dbReference>
<dbReference type="InterPro" id="IPR036691">
    <property type="entry name" value="Endo/exonu/phosph_ase_sf"/>
</dbReference>
<gene>
    <name evidence="3" type="primary">LOC128198312</name>
</gene>
<proteinExistence type="predicted"/>
<dbReference type="RefSeq" id="XP_052738878.1">
    <property type="nucleotide sequence ID" value="XM_052882918.1"/>
</dbReference>
<dbReference type="PANTHER" id="PTHR23227:SF83">
    <property type="entry name" value="ENDONUCLEASE_EXONUCLEASE_PHOSPHATASE DOMAIN-CONTAINING PROTEIN"/>
    <property type="match status" value="1"/>
</dbReference>
<name>A0ABM3LIK4_BICAN</name>
<dbReference type="Pfam" id="PF03372">
    <property type="entry name" value="Exo_endo_phos"/>
    <property type="match status" value="1"/>
</dbReference>
<dbReference type="InterPro" id="IPR027124">
    <property type="entry name" value="Swc5/CFDP1/2"/>
</dbReference>
<feature type="non-terminal residue" evidence="3">
    <location>
        <position position="256"/>
    </location>
</feature>
<reference evidence="3" key="1">
    <citation type="submission" date="2025-08" db="UniProtKB">
        <authorList>
            <consortium name="RefSeq"/>
        </authorList>
    </citation>
    <scope>IDENTIFICATION</scope>
</reference>
<dbReference type="GeneID" id="128198312"/>
<evidence type="ECO:0000313" key="2">
    <source>
        <dbReference type="Proteomes" id="UP001652582"/>
    </source>
</evidence>
<dbReference type="SUPFAM" id="SSF56219">
    <property type="entry name" value="DNase I-like"/>
    <property type="match status" value="1"/>
</dbReference>
<organism evidence="2 3">
    <name type="scientific">Bicyclus anynana</name>
    <name type="common">Squinting bush brown butterfly</name>
    <dbReference type="NCBI Taxonomy" id="110368"/>
    <lineage>
        <taxon>Eukaryota</taxon>
        <taxon>Metazoa</taxon>
        <taxon>Ecdysozoa</taxon>
        <taxon>Arthropoda</taxon>
        <taxon>Hexapoda</taxon>
        <taxon>Insecta</taxon>
        <taxon>Pterygota</taxon>
        <taxon>Neoptera</taxon>
        <taxon>Endopterygota</taxon>
        <taxon>Lepidoptera</taxon>
        <taxon>Glossata</taxon>
        <taxon>Ditrysia</taxon>
        <taxon>Papilionoidea</taxon>
        <taxon>Nymphalidae</taxon>
        <taxon>Satyrinae</taxon>
        <taxon>Satyrini</taxon>
        <taxon>Mycalesina</taxon>
        <taxon>Bicyclus</taxon>
    </lineage>
</organism>
<protein>
    <submittedName>
        <fullName evidence="3">Craniofacial development protein 2-like</fullName>
    </submittedName>
</protein>
<feature type="domain" description="Endonuclease/exonuclease/phosphatase" evidence="1">
    <location>
        <begin position="54"/>
        <end position="192"/>
    </location>
</feature>
<evidence type="ECO:0000259" key="1">
    <source>
        <dbReference type="Pfam" id="PF03372"/>
    </source>
</evidence>
<evidence type="ECO:0000313" key="3">
    <source>
        <dbReference type="RefSeq" id="XP_052738878.1"/>
    </source>
</evidence>
<sequence>MSIQGNGFCEKVKAYPLGDAQVQHPAPVGNGQGLLHHGRVRRKKQVREVRMRMVSWNVGTMTGKGRELADVLERRRVNIACLQETRWKGSKAREIGMGFKFFYCGSDGKRNGVGVVLDNELKKCVTDVNRVNDRIIVVKLIIENVMSNIVSVYAPQTGCDDATKEKFWNDFDGVMIAIPNNEKVYIGGDFNGHVGRLNESYERVHGGRGFGNRNREGENLLQGATAFDLAVVNTFFEKQDQHLITYKSGNHNTQID</sequence>
<dbReference type="Proteomes" id="UP001652582">
    <property type="component" value="Chromosome 8"/>
</dbReference>
<accession>A0ABM3LIK4</accession>